<dbReference type="EMBL" id="FSQW01000002">
    <property type="protein sequence ID" value="SIO08243.1"/>
    <property type="molecule type" value="Genomic_DNA"/>
</dbReference>
<keyword evidence="3" id="KW-1185">Reference proteome</keyword>
<sequence length="58" mass="5959">MIEFLKNICLSDEGATAVEYGLIVALIALAALAAISGVANETTGMWNDVATQVVDSSS</sequence>
<keyword evidence="1" id="KW-1133">Transmembrane helix</keyword>
<organism evidence="2 3">
    <name type="scientific">Parasphingorhabdus marina DSM 22363</name>
    <dbReference type="NCBI Taxonomy" id="1123272"/>
    <lineage>
        <taxon>Bacteria</taxon>
        <taxon>Pseudomonadati</taxon>
        <taxon>Pseudomonadota</taxon>
        <taxon>Alphaproteobacteria</taxon>
        <taxon>Sphingomonadales</taxon>
        <taxon>Sphingomonadaceae</taxon>
        <taxon>Parasphingorhabdus</taxon>
    </lineage>
</organism>
<reference evidence="3" key="1">
    <citation type="submission" date="2016-11" db="EMBL/GenBank/DDBJ databases">
        <authorList>
            <person name="Varghese N."/>
            <person name="Submissions S."/>
        </authorList>
    </citation>
    <scope>NUCLEOTIDE SEQUENCE [LARGE SCALE GENOMIC DNA]</scope>
    <source>
        <strain evidence="3">DSM 22363</strain>
    </source>
</reference>
<dbReference type="AlphaFoldDB" id="A0A1N6GL37"/>
<proteinExistence type="predicted"/>
<dbReference type="InterPro" id="IPR007047">
    <property type="entry name" value="Flp_Fap"/>
</dbReference>
<dbReference type="RefSeq" id="WP_074205833.1">
    <property type="nucleotide sequence ID" value="NZ_FSQW01000002.1"/>
</dbReference>
<dbReference type="Proteomes" id="UP000185192">
    <property type="component" value="Unassembled WGS sequence"/>
</dbReference>
<gene>
    <name evidence="2" type="ORF">SAMN02745824_2882</name>
</gene>
<evidence type="ECO:0000256" key="1">
    <source>
        <dbReference type="SAM" id="Phobius"/>
    </source>
</evidence>
<dbReference type="Pfam" id="PF04964">
    <property type="entry name" value="Flp_Fap"/>
    <property type="match status" value="1"/>
</dbReference>
<accession>A0A1N6GL37</accession>
<name>A0A1N6GL37_9SPHN</name>
<keyword evidence="1" id="KW-0472">Membrane</keyword>
<protein>
    <submittedName>
        <fullName evidence="2">Flp pilus assembly protein, pilin Flp</fullName>
    </submittedName>
</protein>
<feature type="transmembrane region" description="Helical" evidence="1">
    <location>
        <begin position="20"/>
        <end position="39"/>
    </location>
</feature>
<evidence type="ECO:0000313" key="2">
    <source>
        <dbReference type="EMBL" id="SIO08243.1"/>
    </source>
</evidence>
<dbReference type="STRING" id="1123272.SAMN02745824_2882"/>
<keyword evidence="1" id="KW-0812">Transmembrane</keyword>
<evidence type="ECO:0000313" key="3">
    <source>
        <dbReference type="Proteomes" id="UP000185192"/>
    </source>
</evidence>